<proteinExistence type="predicted"/>
<sequence>MLYKKTVKFLLLFLFVIGPGFVEAHNPSQSGTLLYQINDTDWAVQVSSSLSAFEGEVAFRFGKDSFASPEEFKEQVIQLLSENINISFNGGKNLKLVSPLVILGHETKVVFQILNVPNSINSLTVKNSSFKNVSRNKSLLVVAEKNGAKNKFTLESSNDHTVNLISSDQGLIIVKEEKASSLLNIWTLSIAGLLLIMIIGLIYFKNKKQKNV</sequence>
<gene>
    <name evidence="3" type="ORF">JCM19296_1510</name>
</gene>
<dbReference type="AlphaFoldDB" id="A0A081DAG7"/>
<dbReference type="Proteomes" id="UP000028980">
    <property type="component" value="Unassembled WGS sequence"/>
</dbReference>
<evidence type="ECO:0000313" key="4">
    <source>
        <dbReference type="Proteomes" id="UP000028980"/>
    </source>
</evidence>
<feature type="signal peptide" evidence="2">
    <location>
        <begin position="1"/>
        <end position="24"/>
    </location>
</feature>
<keyword evidence="1" id="KW-0812">Transmembrane</keyword>
<name>A0A081DAG7_NONUL</name>
<evidence type="ECO:0000313" key="3">
    <source>
        <dbReference type="EMBL" id="GAK75913.1"/>
    </source>
</evidence>
<comment type="caution">
    <text evidence="3">The sequence shown here is derived from an EMBL/GenBank/DDBJ whole genome shotgun (WGS) entry which is preliminary data.</text>
</comment>
<feature type="chain" id="PRO_5001756639" evidence="2">
    <location>
        <begin position="25"/>
        <end position="212"/>
    </location>
</feature>
<keyword evidence="1" id="KW-1133">Transmembrane helix</keyword>
<protein>
    <submittedName>
        <fullName evidence="3">Uncharacterized protein</fullName>
    </submittedName>
</protein>
<organism evidence="3 4">
    <name type="scientific">Nonlabens ulvanivorans</name>
    <name type="common">Persicivirga ulvanivorans</name>
    <dbReference type="NCBI Taxonomy" id="906888"/>
    <lineage>
        <taxon>Bacteria</taxon>
        <taxon>Pseudomonadati</taxon>
        <taxon>Bacteroidota</taxon>
        <taxon>Flavobacteriia</taxon>
        <taxon>Flavobacteriales</taxon>
        <taxon>Flavobacteriaceae</taxon>
        <taxon>Nonlabens</taxon>
    </lineage>
</organism>
<dbReference type="EMBL" id="BBLG01000003">
    <property type="protein sequence ID" value="GAK75913.1"/>
    <property type="molecule type" value="Genomic_DNA"/>
</dbReference>
<evidence type="ECO:0000256" key="2">
    <source>
        <dbReference type="SAM" id="SignalP"/>
    </source>
</evidence>
<reference evidence="3 4" key="1">
    <citation type="journal article" date="2014" name="Genome Announc.">
        <title>Draft Genome Sequences of Marine Flavobacterium Nonlabens Strains NR17, NR24, NR27, NR32, NR33, and Ara13.</title>
        <authorList>
            <person name="Nakanishi M."/>
            <person name="Meirelles P."/>
            <person name="Suzuki R."/>
            <person name="Takatani N."/>
            <person name="Mino S."/>
            <person name="Suda W."/>
            <person name="Oshima K."/>
            <person name="Hattori M."/>
            <person name="Ohkuma M."/>
            <person name="Hosokawa M."/>
            <person name="Miyashita K."/>
            <person name="Thompson F.L."/>
            <person name="Niwa A."/>
            <person name="Sawabe T."/>
            <person name="Sawabe T."/>
        </authorList>
    </citation>
    <scope>NUCLEOTIDE SEQUENCE [LARGE SCALE GENOMIC DNA]</scope>
    <source>
        <strain evidence="4">JCM19296</strain>
    </source>
</reference>
<evidence type="ECO:0000256" key="1">
    <source>
        <dbReference type="SAM" id="Phobius"/>
    </source>
</evidence>
<feature type="transmembrane region" description="Helical" evidence="1">
    <location>
        <begin position="185"/>
        <end position="204"/>
    </location>
</feature>
<keyword evidence="1" id="KW-0472">Membrane</keyword>
<accession>A0A081DAG7</accession>
<keyword evidence="2" id="KW-0732">Signal</keyword>